<keyword evidence="1" id="KW-1133">Transmembrane helix</keyword>
<dbReference type="InterPro" id="IPR010787">
    <property type="entry name" value="DUF1385"/>
</dbReference>
<gene>
    <name evidence="2" type="ORF">bsdE14_07860</name>
</gene>
<keyword evidence="1" id="KW-0812">Transmembrane</keyword>
<dbReference type="RefSeq" id="WP_264848672.1">
    <property type="nucleotide sequence ID" value="NZ_BRXR01000001.1"/>
</dbReference>
<evidence type="ECO:0000256" key="1">
    <source>
        <dbReference type="SAM" id="Phobius"/>
    </source>
</evidence>
<sequence length="322" mass="36228">MSKYKNVGGQAVIEGVMMRGSKGVATAVRTSNGEIVIENKDIVPYTKRNKFFGLPIIRGFISLIESLVVGIQTLNYSSEFFEDEEEPSKFDKWFESVFKDKSSDIVMAASLCISLILAIGLFFILPNISANLFKKLNVTNTIVLNIIEGVIRVLIFLVYIYAIGKMKDIYRLYQYHGAEHKTIFCYENEVELTPENAKGFGRLHPRCGTNFMFLVMIVSIILFSLTGWNSLWERILYRVILLPVVSGVTYEIIRWMGKSDSKAAKFFSYPGLMLQKLTTKEPEIDQIEVAIAALKAAEGIEVEKVIEEASIEENTGIVEAGI</sequence>
<feature type="transmembrane region" description="Helical" evidence="1">
    <location>
        <begin position="235"/>
        <end position="253"/>
    </location>
</feature>
<organism evidence="2 3">
    <name type="scientific">Clostridium omnivorum</name>
    <dbReference type="NCBI Taxonomy" id="1604902"/>
    <lineage>
        <taxon>Bacteria</taxon>
        <taxon>Bacillati</taxon>
        <taxon>Bacillota</taxon>
        <taxon>Clostridia</taxon>
        <taxon>Eubacteriales</taxon>
        <taxon>Clostridiaceae</taxon>
        <taxon>Clostridium</taxon>
    </lineage>
</organism>
<dbReference type="PANTHER" id="PTHR42867:SF1">
    <property type="entry name" value="MEMBRANE PROTEIN-RELATED"/>
    <property type="match status" value="1"/>
</dbReference>
<feature type="transmembrane region" description="Helical" evidence="1">
    <location>
        <begin position="105"/>
        <end position="130"/>
    </location>
</feature>
<keyword evidence="3" id="KW-1185">Reference proteome</keyword>
<feature type="transmembrane region" description="Helical" evidence="1">
    <location>
        <begin position="142"/>
        <end position="162"/>
    </location>
</feature>
<dbReference type="EMBL" id="BRXR01000001">
    <property type="protein sequence ID" value="GLC29376.1"/>
    <property type="molecule type" value="Genomic_DNA"/>
</dbReference>
<dbReference type="Proteomes" id="UP001208567">
    <property type="component" value="Unassembled WGS sequence"/>
</dbReference>
<comment type="caution">
    <text evidence="2">The sequence shown here is derived from an EMBL/GenBank/DDBJ whole genome shotgun (WGS) entry which is preliminary data.</text>
</comment>
<name>A0ABQ5N2J0_9CLOT</name>
<protein>
    <submittedName>
        <fullName evidence="2">Membrane protein</fullName>
    </submittedName>
</protein>
<proteinExistence type="predicted"/>
<dbReference type="Pfam" id="PF07136">
    <property type="entry name" value="DUF1385"/>
    <property type="match status" value="1"/>
</dbReference>
<evidence type="ECO:0000313" key="3">
    <source>
        <dbReference type="Proteomes" id="UP001208567"/>
    </source>
</evidence>
<keyword evidence="1" id="KW-0472">Membrane</keyword>
<dbReference type="PANTHER" id="PTHR42867">
    <property type="entry name" value="MEMBRANE PROTEIN-RELATED"/>
    <property type="match status" value="1"/>
</dbReference>
<reference evidence="2 3" key="1">
    <citation type="journal article" date="2024" name="Int. J. Syst. Evol. Microbiol.">
        <title>Clostridium omnivorum sp. nov., isolated from anoxic soil under the treatment of reductive soil disinfestation.</title>
        <authorList>
            <person name="Ueki A."/>
            <person name="Tonouchi A."/>
            <person name="Kaku N."/>
            <person name="Honma S."/>
            <person name="Ueki K."/>
        </authorList>
    </citation>
    <scope>NUCLEOTIDE SEQUENCE [LARGE SCALE GENOMIC DNA]</scope>
    <source>
        <strain evidence="2 3">E14</strain>
    </source>
</reference>
<accession>A0ABQ5N2J0</accession>
<feature type="transmembrane region" description="Helical" evidence="1">
    <location>
        <begin position="211"/>
        <end position="229"/>
    </location>
</feature>
<evidence type="ECO:0000313" key="2">
    <source>
        <dbReference type="EMBL" id="GLC29376.1"/>
    </source>
</evidence>